<dbReference type="GO" id="GO:0046872">
    <property type="term" value="F:metal ion binding"/>
    <property type="evidence" value="ECO:0007669"/>
    <property type="project" value="UniProtKB-KW"/>
</dbReference>
<comment type="caution">
    <text evidence="14">The sequence shown here is derived from an EMBL/GenBank/DDBJ whole genome shotgun (WGS) entry which is preliminary data.</text>
</comment>
<evidence type="ECO:0000256" key="12">
    <source>
        <dbReference type="ARBA" id="ARBA00047973"/>
    </source>
</evidence>
<evidence type="ECO:0000256" key="6">
    <source>
        <dbReference type="ARBA" id="ARBA00012947"/>
    </source>
</evidence>
<gene>
    <name evidence="14" type="ORF">P4706_20170</name>
</gene>
<comment type="catalytic activity">
    <reaction evidence="1">
        <text>4-hydroxy-4-methyl-2-oxoglutarate = 2 pyruvate</text>
        <dbReference type="Rhea" id="RHEA:22748"/>
        <dbReference type="ChEBI" id="CHEBI:15361"/>
        <dbReference type="ChEBI" id="CHEBI:58276"/>
        <dbReference type="EC" id="4.1.3.17"/>
    </reaction>
</comment>
<feature type="binding site" evidence="13">
    <location>
        <position position="119"/>
    </location>
    <ligand>
        <name>substrate</name>
    </ligand>
</feature>
<keyword evidence="13" id="KW-0460">Magnesium</keyword>
<evidence type="ECO:0000256" key="8">
    <source>
        <dbReference type="ARBA" id="ARBA00025046"/>
    </source>
</evidence>
<dbReference type="GO" id="GO:0008948">
    <property type="term" value="F:oxaloacetate decarboxylase activity"/>
    <property type="evidence" value="ECO:0007669"/>
    <property type="project" value="UniProtKB-EC"/>
</dbReference>
<dbReference type="CDD" id="cd16841">
    <property type="entry name" value="RraA_family"/>
    <property type="match status" value="1"/>
</dbReference>
<feature type="binding site" evidence="13">
    <location>
        <begin position="97"/>
        <end position="100"/>
    </location>
    <ligand>
        <name>substrate</name>
    </ligand>
</feature>
<comment type="similarity">
    <text evidence="3">Belongs to the class II aldolase/RraA-like family.</text>
</comment>
<reference evidence="14 15" key="1">
    <citation type="submission" date="2023-03" db="EMBL/GenBank/DDBJ databases">
        <title>Bacillus Genome Sequencing.</title>
        <authorList>
            <person name="Dunlap C."/>
        </authorList>
    </citation>
    <scope>NUCLEOTIDE SEQUENCE [LARGE SCALE GENOMIC DNA]</scope>
    <source>
        <strain evidence="14 15">B-41290</strain>
    </source>
</reference>
<dbReference type="SUPFAM" id="SSF89562">
    <property type="entry name" value="RraA-like"/>
    <property type="match status" value="1"/>
</dbReference>
<dbReference type="Gene3D" id="3.50.30.40">
    <property type="entry name" value="Ribonuclease E inhibitor RraA/RraA-like"/>
    <property type="match status" value="1"/>
</dbReference>
<keyword evidence="15" id="KW-1185">Reference proteome</keyword>
<dbReference type="AlphaFoldDB" id="A0AAW9NGT1"/>
<evidence type="ECO:0000256" key="9">
    <source>
        <dbReference type="ARBA" id="ARBA00029596"/>
    </source>
</evidence>
<dbReference type="EC" id="4.1.3.17" evidence="5"/>
<evidence type="ECO:0000256" key="13">
    <source>
        <dbReference type="PIRSR" id="PIRSR605493-1"/>
    </source>
</evidence>
<protein>
    <recommendedName>
        <fullName evidence="7">Putative 4-hydroxy-4-methyl-2-oxoglutarate aldolase</fullName>
        <ecNumber evidence="6">4.1.1.112</ecNumber>
        <ecNumber evidence="5">4.1.3.17</ecNumber>
    </recommendedName>
    <alternativeName>
        <fullName evidence="11">Oxaloacetate decarboxylase</fullName>
    </alternativeName>
    <alternativeName>
        <fullName evidence="9">Regulator of ribonuclease activity homolog</fullName>
    </alternativeName>
    <alternativeName>
        <fullName evidence="10">RraA-like protein</fullName>
    </alternativeName>
</protein>
<dbReference type="InterPro" id="IPR036704">
    <property type="entry name" value="RraA/RraA-like_sf"/>
</dbReference>
<proteinExistence type="inferred from homology"/>
<evidence type="ECO:0000313" key="15">
    <source>
        <dbReference type="Proteomes" id="UP001307168"/>
    </source>
</evidence>
<dbReference type="EMBL" id="JARNBH010000019">
    <property type="protein sequence ID" value="MEC0275368.1"/>
    <property type="molecule type" value="Genomic_DNA"/>
</dbReference>
<evidence type="ECO:0000256" key="7">
    <source>
        <dbReference type="ARBA" id="ARBA00016549"/>
    </source>
</evidence>
<organism evidence="14 15">
    <name type="scientific">Peribacillus castrilensis</name>
    <dbReference type="NCBI Taxonomy" id="2897690"/>
    <lineage>
        <taxon>Bacteria</taxon>
        <taxon>Bacillati</taxon>
        <taxon>Bacillota</taxon>
        <taxon>Bacilli</taxon>
        <taxon>Bacillales</taxon>
        <taxon>Bacillaceae</taxon>
        <taxon>Peribacillus</taxon>
    </lineage>
</organism>
<dbReference type="InterPro" id="IPR005493">
    <property type="entry name" value="RraA/RraA-like"/>
</dbReference>
<evidence type="ECO:0000256" key="2">
    <source>
        <dbReference type="ARBA" id="ARBA00001968"/>
    </source>
</evidence>
<comment type="catalytic activity">
    <reaction evidence="12">
        <text>oxaloacetate + H(+) = pyruvate + CO2</text>
        <dbReference type="Rhea" id="RHEA:15641"/>
        <dbReference type="ChEBI" id="CHEBI:15361"/>
        <dbReference type="ChEBI" id="CHEBI:15378"/>
        <dbReference type="ChEBI" id="CHEBI:16452"/>
        <dbReference type="ChEBI" id="CHEBI:16526"/>
        <dbReference type="EC" id="4.1.1.112"/>
    </reaction>
</comment>
<accession>A0AAW9NGT1</accession>
<comment type="cofactor">
    <cofactor evidence="13">
        <name>Mg(2+)</name>
        <dbReference type="ChEBI" id="CHEBI:18420"/>
    </cofactor>
</comment>
<comment type="cofactor">
    <cofactor evidence="2">
        <name>a divalent metal cation</name>
        <dbReference type="ChEBI" id="CHEBI:60240"/>
    </cofactor>
</comment>
<evidence type="ECO:0000313" key="14">
    <source>
        <dbReference type="EMBL" id="MEC0275368.1"/>
    </source>
</evidence>
<dbReference type="Proteomes" id="UP001307168">
    <property type="component" value="Unassembled WGS sequence"/>
</dbReference>
<evidence type="ECO:0000256" key="4">
    <source>
        <dbReference type="ARBA" id="ARBA00011233"/>
    </source>
</evidence>
<feature type="binding site" evidence="13">
    <location>
        <position position="120"/>
    </location>
    <ligand>
        <name>Mg(2+)</name>
        <dbReference type="ChEBI" id="CHEBI:18420"/>
    </ligand>
</feature>
<dbReference type="Pfam" id="PF03737">
    <property type="entry name" value="RraA-like"/>
    <property type="match status" value="1"/>
</dbReference>
<dbReference type="PANTHER" id="PTHR33254:SF4">
    <property type="entry name" value="4-HYDROXY-4-METHYL-2-OXOGLUTARATE ALDOLASE 3-RELATED"/>
    <property type="match status" value="1"/>
</dbReference>
<dbReference type="GO" id="GO:0047443">
    <property type="term" value="F:4-hydroxy-4-methyl-2-oxoglutarate aldolase activity"/>
    <property type="evidence" value="ECO:0007669"/>
    <property type="project" value="UniProtKB-EC"/>
</dbReference>
<sequence length="239" mass="26348">MSNIGMRVYSNINRPTKEAVNEFKGLPVSVIADNMNRMFCMNPKIRPINDKPLLGPAFTIKTRPGDNLMLHKALDLAQPGDILVVDAQGDLTNAIMGELMVLWAQKRGLGGFIIDGAIRDVGALRKMDIPIYAAGVNPRGPYKDGPGEINVPISCGGVVVHPGDIVIGDDDGIVVINPQDTDELIEKSKAKFLREHQEMDDIMNMTWDRTWVDKSLQDRGCEIKNKSSKVKELITGNRD</sequence>
<evidence type="ECO:0000256" key="10">
    <source>
        <dbReference type="ARBA" id="ARBA00030169"/>
    </source>
</evidence>
<dbReference type="PANTHER" id="PTHR33254">
    <property type="entry name" value="4-HYDROXY-4-METHYL-2-OXOGLUTARATE ALDOLASE 3-RELATED"/>
    <property type="match status" value="1"/>
</dbReference>
<dbReference type="NCBIfam" id="NF004850">
    <property type="entry name" value="PRK06201.1"/>
    <property type="match status" value="1"/>
</dbReference>
<keyword evidence="13" id="KW-0479">Metal-binding</keyword>
<dbReference type="EC" id="4.1.1.112" evidence="6"/>
<evidence type="ECO:0000256" key="5">
    <source>
        <dbReference type="ARBA" id="ARBA00012213"/>
    </source>
</evidence>
<evidence type="ECO:0000256" key="3">
    <source>
        <dbReference type="ARBA" id="ARBA00008621"/>
    </source>
</evidence>
<dbReference type="RefSeq" id="WP_367407553.1">
    <property type="nucleotide sequence ID" value="NZ_JARNBH010000019.1"/>
</dbReference>
<name>A0AAW9NGT1_9BACI</name>
<comment type="subunit">
    <text evidence="4">Homotrimer.</text>
</comment>
<evidence type="ECO:0000256" key="11">
    <source>
        <dbReference type="ARBA" id="ARBA00032305"/>
    </source>
</evidence>
<comment type="function">
    <text evidence="8">Catalyzes the aldol cleavage of 4-hydroxy-4-methyl-2-oxoglutarate (HMG) into 2 molecules of pyruvate. Also contains a secondary oxaloacetate (OAA) decarboxylase activity due to the common pyruvate enolate transition state formed following C-C bond cleavage in the retro-aldol and decarboxylation reactions.</text>
</comment>
<evidence type="ECO:0000256" key="1">
    <source>
        <dbReference type="ARBA" id="ARBA00001342"/>
    </source>
</evidence>